<accession>A0A401ZKI0</accession>
<proteinExistence type="predicted"/>
<reference evidence="2" key="1">
    <citation type="submission" date="2018-12" db="EMBL/GenBank/DDBJ databases">
        <title>Tengunoibacter tsumagoiensis gen. nov., sp. nov., Dictyobacter kobayashii sp. nov., D. alpinus sp. nov., and D. joshuensis sp. nov. and description of Dictyobacteraceae fam. nov. within the order Ktedonobacterales isolated from Tengu-no-mugimeshi.</title>
        <authorList>
            <person name="Wang C.M."/>
            <person name="Zheng Y."/>
            <person name="Sakai Y."/>
            <person name="Toyoda A."/>
            <person name="Minakuchi Y."/>
            <person name="Abe K."/>
            <person name="Yokota A."/>
            <person name="Yabe S."/>
        </authorList>
    </citation>
    <scope>NUCLEOTIDE SEQUENCE [LARGE SCALE GENOMIC DNA]</scope>
    <source>
        <strain evidence="2">S-27</strain>
    </source>
</reference>
<name>A0A401ZKI0_9CHLR</name>
<organism evidence="1 2">
    <name type="scientific">Dictyobacter aurantiacus</name>
    <dbReference type="NCBI Taxonomy" id="1936993"/>
    <lineage>
        <taxon>Bacteria</taxon>
        <taxon>Bacillati</taxon>
        <taxon>Chloroflexota</taxon>
        <taxon>Ktedonobacteria</taxon>
        <taxon>Ktedonobacterales</taxon>
        <taxon>Dictyobacteraceae</taxon>
        <taxon>Dictyobacter</taxon>
    </lineage>
</organism>
<dbReference type="EMBL" id="BIFQ01000001">
    <property type="protein sequence ID" value="GCE07359.1"/>
    <property type="molecule type" value="Genomic_DNA"/>
</dbReference>
<dbReference type="AlphaFoldDB" id="A0A401ZKI0"/>
<keyword evidence="2" id="KW-1185">Reference proteome</keyword>
<comment type="caution">
    <text evidence="1">The sequence shown here is derived from an EMBL/GenBank/DDBJ whole genome shotgun (WGS) entry which is preliminary data.</text>
</comment>
<dbReference type="Proteomes" id="UP000287224">
    <property type="component" value="Unassembled WGS sequence"/>
</dbReference>
<sequence>MILDSHRFFASMIIDVIIDSAIPLFFKLFRAKRADFAVGIDFSTCGEEIKTEIFNSGYV</sequence>
<protein>
    <submittedName>
        <fullName evidence="1">Uncharacterized protein</fullName>
    </submittedName>
</protein>
<evidence type="ECO:0000313" key="2">
    <source>
        <dbReference type="Proteomes" id="UP000287224"/>
    </source>
</evidence>
<evidence type="ECO:0000313" key="1">
    <source>
        <dbReference type="EMBL" id="GCE07359.1"/>
    </source>
</evidence>
<gene>
    <name evidence="1" type="ORF">KDAU_46880</name>
</gene>